<sequence length="111" mass="12942">MSKEKRFRQITIKEGFFLNKKPKIVASSMEKNLRDLMAAAAEKRLGTTKSENVTNVSRIRDPVENIKREMKHSDMIERFQKYMKILPSGRYEVALPFKIEGQLRDNRGLAL</sequence>
<comment type="caution">
    <text evidence="1">The sequence shown here is derived from an EMBL/GenBank/DDBJ whole genome shotgun (WGS) entry which is preliminary data.</text>
</comment>
<gene>
    <name evidence="1" type="ORF">TNIN_301451</name>
</gene>
<reference evidence="1" key="1">
    <citation type="submission" date="2020-08" db="EMBL/GenBank/DDBJ databases">
        <title>Multicomponent nature underlies the extraordinary mechanical properties of spider dragline silk.</title>
        <authorList>
            <person name="Kono N."/>
            <person name="Nakamura H."/>
            <person name="Mori M."/>
            <person name="Yoshida Y."/>
            <person name="Ohtoshi R."/>
            <person name="Malay A.D."/>
            <person name="Moran D.A.P."/>
            <person name="Tomita M."/>
            <person name="Numata K."/>
            <person name="Arakawa K."/>
        </authorList>
    </citation>
    <scope>NUCLEOTIDE SEQUENCE</scope>
</reference>
<name>A0A8X6MH77_9ARAC</name>
<protein>
    <submittedName>
        <fullName evidence="1">Uncharacterized protein</fullName>
    </submittedName>
</protein>
<dbReference type="Proteomes" id="UP000886998">
    <property type="component" value="Unassembled WGS sequence"/>
</dbReference>
<dbReference type="EMBL" id="BMAV01027070">
    <property type="protein sequence ID" value="GFS55985.1"/>
    <property type="molecule type" value="Genomic_DNA"/>
</dbReference>
<dbReference type="AlphaFoldDB" id="A0A8X6MH77"/>
<evidence type="ECO:0000313" key="1">
    <source>
        <dbReference type="EMBL" id="GFS55985.1"/>
    </source>
</evidence>
<evidence type="ECO:0000313" key="2">
    <source>
        <dbReference type="Proteomes" id="UP000886998"/>
    </source>
</evidence>
<proteinExistence type="predicted"/>
<keyword evidence="2" id="KW-1185">Reference proteome</keyword>
<organism evidence="1 2">
    <name type="scientific">Trichonephila inaurata madagascariensis</name>
    <dbReference type="NCBI Taxonomy" id="2747483"/>
    <lineage>
        <taxon>Eukaryota</taxon>
        <taxon>Metazoa</taxon>
        <taxon>Ecdysozoa</taxon>
        <taxon>Arthropoda</taxon>
        <taxon>Chelicerata</taxon>
        <taxon>Arachnida</taxon>
        <taxon>Araneae</taxon>
        <taxon>Araneomorphae</taxon>
        <taxon>Entelegynae</taxon>
        <taxon>Araneoidea</taxon>
        <taxon>Nephilidae</taxon>
        <taxon>Trichonephila</taxon>
        <taxon>Trichonephila inaurata</taxon>
    </lineage>
</organism>
<accession>A0A8X6MH77</accession>